<evidence type="ECO:0000256" key="1">
    <source>
        <dbReference type="SAM" id="Coils"/>
    </source>
</evidence>
<evidence type="ECO:0000313" key="4">
    <source>
        <dbReference type="Proteomes" id="UP001642464"/>
    </source>
</evidence>
<protein>
    <submittedName>
        <fullName evidence="3">Uncharacterized protein</fullName>
    </submittedName>
</protein>
<dbReference type="Proteomes" id="UP001642464">
    <property type="component" value="Unassembled WGS sequence"/>
</dbReference>
<name>A0ABP0NMM9_9DINO</name>
<feature type="coiled-coil region" evidence="1">
    <location>
        <begin position="75"/>
        <end position="109"/>
    </location>
</feature>
<proteinExistence type="predicted"/>
<keyword evidence="1" id="KW-0175">Coiled coil</keyword>
<comment type="caution">
    <text evidence="3">The sequence shown here is derived from an EMBL/GenBank/DDBJ whole genome shotgun (WGS) entry which is preliminary data.</text>
</comment>
<keyword evidence="2" id="KW-0732">Signal</keyword>
<dbReference type="EMBL" id="CAXAMM010029624">
    <property type="protein sequence ID" value="CAK9065040.1"/>
    <property type="molecule type" value="Genomic_DNA"/>
</dbReference>
<feature type="chain" id="PRO_5046334574" evidence="2">
    <location>
        <begin position="27"/>
        <end position="228"/>
    </location>
</feature>
<sequence>MPSRCRRLMAMLALVALVAVLAFVAGVADRGNQNLTLYYNPGTESSVCRRQRETAEAQEQAAAEMSAAAYRMRQAAEEQKLAAEAAERAATAKQKEWEAKQELEAKKRQTMIIRIAQAAVGLAGLKVLTAMRQTFIEFQRAQKQAYMSFLREEKKKEEMDKKELDHKAEMYWWKKANSVIEMFTNAICKLVSLAVLVYVACRHFCSSVHNQNHQNAIVDQQGRLALPY</sequence>
<evidence type="ECO:0000256" key="2">
    <source>
        <dbReference type="SAM" id="SignalP"/>
    </source>
</evidence>
<feature type="signal peptide" evidence="2">
    <location>
        <begin position="1"/>
        <end position="26"/>
    </location>
</feature>
<accession>A0ABP0NMM9</accession>
<evidence type="ECO:0000313" key="3">
    <source>
        <dbReference type="EMBL" id="CAK9065040.1"/>
    </source>
</evidence>
<keyword evidence="4" id="KW-1185">Reference proteome</keyword>
<gene>
    <name evidence="3" type="ORF">SCF082_LOCUS33380</name>
</gene>
<organism evidence="3 4">
    <name type="scientific">Durusdinium trenchii</name>
    <dbReference type="NCBI Taxonomy" id="1381693"/>
    <lineage>
        <taxon>Eukaryota</taxon>
        <taxon>Sar</taxon>
        <taxon>Alveolata</taxon>
        <taxon>Dinophyceae</taxon>
        <taxon>Suessiales</taxon>
        <taxon>Symbiodiniaceae</taxon>
        <taxon>Durusdinium</taxon>
    </lineage>
</organism>
<reference evidence="3 4" key="1">
    <citation type="submission" date="2024-02" db="EMBL/GenBank/DDBJ databases">
        <authorList>
            <person name="Chen Y."/>
            <person name="Shah S."/>
            <person name="Dougan E. K."/>
            <person name="Thang M."/>
            <person name="Chan C."/>
        </authorList>
    </citation>
    <scope>NUCLEOTIDE SEQUENCE [LARGE SCALE GENOMIC DNA]</scope>
</reference>